<gene>
    <name evidence="2" type="ORF">GCM10012275_62080</name>
</gene>
<keyword evidence="3" id="KW-1185">Reference proteome</keyword>
<proteinExistence type="predicted"/>
<name>A0A8J3FZR8_9PSEU</name>
<dbReference type="Proteomes" id="UP000637578">
    <property type="component" value="Unassembled WGS sequence"/>
</dbReference>
<organism evidence="2 3">
    <name type="scientific">Longimycelium tulufanense</name>
    <dbReference type="NCBI Taxonomy" id="907463"/>
    <lineage>
        <taxon>Bacteria</taxon>
        <taxon>Bacillati</taxon>
        <taxon>Actinomycetota</taxon>
        <taxon>Actinomycetes</taxon>
        <taxon>Pseudonocardiales</taxon>
        <taxon>Pseudonocardiaceae</taxon>
        <taxon>Longimycelium</taxon>
    </lineage>
</organism>
<dbReference type="AlphaFoldDB" id="A0A8J3FZR8"/>
<dbReference type="EMBL" id="BMMK01000059">
    <property type="protein sequence ID" value="GGM83075.1"/>
    <property type="molecule type" value="Genomic_DNA"/>
</dbReference>
<evidence type="ECO:0000313" key="2">
    <source>
        <dbReference type="EMBL" id="GGM83075.1"/>
    </source>
</evidence>
<evidence type="ECO:0000256" key="1">
    <source>
        <dbReference type="SAM" id="MobiDB-lite"/>
    </source>
</evidence>
<reference evidence="2" key="1">
    <citation type="journal article" date="2014" name="Int. J. Syst. Evol. Microbiol.">
        <title>Complete genome sequence of Corynebacterium casei LMG S-19264T (=DSM 44701T), isolated from a smear-ripened cheese.</title>
        <authorList>
            <consortium name="US DOE Joint Genome Institute (JGI-PGF)"/>
            <person name="Walter F."/>
            <person name="Albersmeier A."/>
            <person name="Kalinowski J."/>
            <person name="Ruckert C."/>
        </authorList>
    </citation>
    <scope>NUCLEOTIDE SEQUENCE</scope>
    <source>
        <strain evidence="2">CGMCC 4.5737</strain>
    </source>
</reference>
<reference evidence="2" key="2">
    <citation type="submission" date="2020-09" db="EMBL/GenBank/DDBJ databases">
        <authorList>
            <person name="Sun Q."/>
            <person name="Zhou Y."/>
        </authorList>
    </citation>
    <scope>NUCLEOTIDE SEQUENCE</scope>
    <source>
        <strain evidence="2">CGMCC 4.5737</strain>
    </source>
</reference>
<evidence type="ECO:0000313" key="3">
    <source>
        <dbReference type="Proteomes" id="UP000637578"/>
    </source>
</evidence>
<sequence>MPPSASVRLTGDLVTDAALPGSTGLVEPGPRPARVGVDIPLNTAQDFVSTVQEARGLHDVLASGPPPHHHAHAAESRGGRATGLGDLRRASVRVTGDAV</sequence>
<protein>
    <submittedName>
        <fullName evidence="2">Uncharacterized protein</fullName>
    </submittedName>
</protein>
<comment type="caution">
    <text evidence="2">The sequence shown here is derived from an EMBL/GenBank/DDBJ whole genome shotgun (WGS) entry which is preliminary data.</text>
</comment>
<feature type="region of interest" description="Disordered" evidence="1">
    <location>
        <begin position="61"/>
        <end position="99"/>
    </location>
</feature>
<accession>A0A8J3FZR8</accession>